<name>A0A5B7JYE6_PORTR</name>
<dbReference type="AlphaFoldDB" id="A0A5B7JYE6"/>
<proteinExistence type="predicted"/>
<dbReference type="EMBL" id="VSRR010134431">
    <property type="protein sequence ID" value="MPD03062.1"/>
    <property type="molecule type" value="Genomic_DNA"/>
</dbReference>
<evidence type="ECO:0000313" key="2">
    <source>
        <dbReference type="Proteomes" id="UP000324222"/>
    </source>
</evidence>
<gene>
    <name evidence="1" type="ORF">E2C01_098680</name>
</gene>
<comment type="caution">
    <text evidence="1">The sequence shown here is derived from an EMBL/GenBank/DDBJ whole genome shotgun (WGS) entry which is preliminary data.</text>
</comment>
<sequence length="44" mass="4736">MYCECITNPIRNQNFVQFRNLGAGETSSADALGTCAEVGQLISL</sequence>
<reference evidence="1 2" key="1">
    <citation type="submission" date="2019-05" db="EMBL/GenBank/DDBJ databases">
        <title>Another draft genome of Portunus trituberculatus and its Hox gene families provides insights of decapod evolution.</title>
        <authorList>
            <person name="Jeong J.-H."/>
            <person name="Song I."/>
            <person name="Kim S."/>
            <person name="Choi T."/>
            <person name="Kim D."/>
            <person name="Ryu S."/>
            <person name="Kim W."/>
        </authorList>
    </citation>
    <scope>NUCLEOTIDE SEQUENCE [LARGE SCALE GENOMIC DNA]</scope>
    <source>
        <tissue evidence="1">Muscle</tissue>
    </source>
</reference>
<accession>A0A5B7JYE6</accession>
<organism evidence="1 2">
    <name type="scientific">Portunus trituberculatus</name>
    <name type="common">Swimming crab</name>
    <name type="synonym">Neptunus trituberculatus</name>
    <dbReference type="NCBI Taxonomy" id="210409"/>
    <lineage>
        <taxon>Eukaryota</taxon>
        <taxon>Metazoa</taxon>
        <taxon>Ecdysozoa</taxon>
        <taxon>Arthropoda</taxon>
        <taxon>Crustacea</taxon>
        <taxon>Multicrustacea</taxon>
        <taxon>Malacostraca</taxon>
        <taxon>Eumalacostraca</taxon>
        <taxon>Eucarida</taxon>
        <taxon>Decapoda</taxon>
        <taxon>Pleocyemata</taxon>
        <taxon>Brachyura</taxon>
        <taxon>Eubrachyura</taxon>
        <taxon>Portunoidea</taxon>
        <taxon>Portunidae</taxon>
        <taxon>Portuninae</taxon>
        <taxon>Portunus</taxon>
    </lineage>
</organism>
<protein>
    <submittedName>
        <fullName evidence="1">Uncharacterized protein</fullName>
    </submittedName>
</protein>
<dbReference type="Proteomes" id="UP000324222">
    <property type="component" value="Unassembled WGS sequence"/>
</dbReference>
<keyword evidence="2" id="KW-1185">Reference proteome</keyword>
<evidence type="ECO:0000313" key="1">
    <source>
        <dbReference type="EMBL" id="MPD03062.1"/>
    </source>
</evidence>